<dbReference type="EMBL" id="LR798245">
    <property type="protein sequence ID" value="CAB5216894.1"/>
    <property type="molecule type" value="Genomic_DNA"/>
</dbReference>
<sequence length="65" mass="7682">MISDVARKLKNELILRRKESKASLKDIDVVLVCHRYGEFEKAKRTNLYKSHSAEYCTLLEILNWN</sequence>
<evidence type="ECO:0000313" key="2">
    <source>
        <dbReference type="EMBL" id="CAB5216894.1"/>
    </source>
</evidence>
<accession>A0A6J7WMW2</accession>
<organism evidence="2">
    <name type="scientific">uncultured Caudovirales phage</name>
    <dbReference type="NCBI Taxonomy" id="2100421"/>
    <lineage>
        <taxon>Viruses</taxon>
        <taxon>Duplodnaviria</taxon>
        <taxon>Heunggongvirae</taxon>
        <taxon>Uroviricota</taxon>
        <taxon>Caudoviricetes</taxon>
        <taxon>Peduoviridae</taxon>
        <taxon>Maltschvirus</taxon>
        <taxon>Maltschvirus maltsch</taxon>
    </lineage>
</organism>
<gene>
    <name evidence="1" type="ORF">UFOVP103_41</name>
    <name evidence="2" type="ORF">UFOVP197_14</name>
</gene>
<proteinExistence type="predicted"/>
<reference evidence="2" key="1">
    <citation type="submission" date="2020-05" db="EMBL/GenBank/DDBJ databases">
        <authorList>
            <person name="Chiriac C."/>
            <person name="Salcher M."/>
            <person name="Ghai R."/>
            <person name="Kavagutti S V."/>
        </authorList>
    </citation>
    <scope>NUCLEOTIDE SEQUENCE</scope>
</reference>
<name>A0A6J7WMW2_9CAUD</name>
<dbReference type="EMBL" id="LR796223">
    <property type="protein sequence ID" value="CAB4128410.1"/>
    <property type="molecule type" value="Genomic_DNA"/>
</dbReference>
<evidence type="ECO:0000313" key="1">
    <source>
        <dbReference type="EMBL" id="CAB4128410.1"/>
    </source>
</evidence>
<protein>
    <submittedName>
        <fullName evidence="2">Uncharacterized protein</fullName>
    </submittedName>
</protein>